<evidence type="ECO:0000313" key="2">
    <source>
        <dbReference type="Proteomes" id="UP001168990"/>
    </source>
</evidence>
<evidence type="ECO:0000313" key="1">
    <source>
        <dbReference type="EMBL" id="KAK0156976.1"/>
    </source>
</evidence>
<dbReference type="Proteomes" id="UP001168990">
    <property type="component" value="Unassembled WGS sequence"/>
</dbReference>
<gene>
    <name evidence="1" type="ORF">PV328_012057</name>
</gene>
<name>A0AA39EXK0_9HYME</name>
<reference evidence="1" key="2">
    <citation type="submission" date="2023-03" db="EMBL/GenBank/DDBJ databases">
        <authorList>
            <person name="Inwood S.N."/>
            <person name="Skelly J.G."/>
            <person name="Guhlin J."/>
            <person name="Harrop T.W.R."/>
            <person name="Goldson S.G."/>
            <person name="Dearden P.K."/>
        </authorList>
    </citation>
    <scope>NUCLEOTIDE SEQUENCE</scope>
    <source>
        <strain evidence="1">Irish</strain>
        <tissue evidence="1">Whole body</tissue>
    </source>
</reference>
<protein>
    <submittedName>
        <fullName evidence="1">Uncharacterized protein</fullName>
    </submittedName>
</protein>
<comment type="caution">
    <text evidence="1">The sequence shown here is derived from an EMBL/GenBank/DDBJ whole genome shotgun (WGS) entry which is preliminary data.</text>
</comment>
<keyword evidence="2" id="KW-1185">Reference proteome</keyword>
<dbReference type="AlphaFoldDB" id="A0AA39EXK0"/>
<sequence>MRQIIGKKAFNHLLGFETDKFNNKKLPTYREVMNVFMHKHRGLKMTIRQSCNEVVSELNDVWSKFSIPTCHRGQRQREKTDKFNLKLNQLFDIINNGKYDHLSNSCKEFYVESKKTMNCFQLADDILKKSAILDNVDDSIEYEEDINGNELRKLFTEKSMDNLNSNRFEFGG</sequence>
<reference evidence="1" key="1">
    <citation type="journal article" date="2023" name="bioRxiv">
        <title>Scaffold-level genome assemblies of two parasitoid biocontrol wasps reveal the parthenogenesis mechanism and an associated novel virus.</title>
        <authorList>
            <person name="Inwood S."/>
            <person name="Skelly J."/>
            <person name="Guhlin J."/>
            <person name="Harrop T."/>
            <person name="Goldson S."/>
            <person name="Dearden P."/>
        </authorList>
    </citation>
    <scope>NUCLEOTIDE SEQUENCE</scope>
    <source>
        <strain evidence="1">Irish</strain>
        <tissue evidence="1">Whole body</tissue>
    </source>
</reference>
<dbReference type="EMBL" id="JAQQBS010001810">
    <property type="protein sequence ID" value="KAK0156976.1"/>
    <property type="molecule type" value="Genomic_DNA"/>
</dbReference>
<proteinExistence type="predicted"/>
<accession>A0AA39EXK0</accession>
<organism evidence="1 2">
    <name type="scientific">Microctonus aethiopoides</name>
    <dbReference type="NCBI Taxonomy" id="144406"/>
    <lineage>
        <taxon>Eukaryota</taxon>
        <taxon>Metazoa</taxon>
        <taxon>Ecdysozoa</taxon>
        <taxon>Arthropoda</taxon>
        <taxon>Hexapoda</taxon>
        <taxon>Insecta</taxon>
        <taxon>Pterygota</taxon>
        <taxon>Neoptera</taxon>
        <taxon>Endopterygota</taxon>
        <taxon>Hymenoptera</taxon>
        <taxon>Apocrita</taxon>
        <taxon>Ichneumonoidea</taxon>
        <taxon>Braconidae</taxon>
        <taxon>Euphorinae</taxon>
        <taxon>Microctonus</taxon>
    </lineage>
</organism>